<comment type="caution">
    <text evidence="2">The sequence shown here is derived from an EMBL/GenBank/DDBJ whole genome shotgun (WGS) entry which is preliminary data.</text>
</comment>
<reference evidence="2" key="2">
    <citation type="submission" date="2020-11" db="EMBL/GenBank/DDBJ databases">
        <authorList>
            <person name="Cecchin M."/>
            <person name="Marcolungo L."/>
            <person name="Rossato M."/>
            <person name="Girolomoni L."/>
            <person name="Cosentino E."/>
            <person name="Cuine S."/>
            <person name="Li-Beisson Y."/>
            <person name="Delledonne M."/>
            <person name="Ballottari M."/>
        </authorList>
    </citation>
    <scope>NUCLEOTIDE SEQUENCE</scope>
    <source>
        <strain evidence="2">211/11P</strain>
        <tissue evidence="2">Whole cell</tissue>
    </source>
</reference>
<feature type="compositionally biased region" description="Low complexity" evidence="1">
    <location>
        <begin position="146"/>
        <end position="167"/>
    </location>
</feature>
<keyword evidence="3" id="KW-1185">Reference proteome</keyword>
<evidence type="ECO:0000256" key="1">
    <source>
        <dbReference type="SAM" id="MobiDB-lite"/>
    </source>
</evidence>
<evidence type="ECO:0000313" key="2">
    <source>
        <dbReference type="EMBL" id="KAI3431359.1"/>
    </source>
</evidence>
<protein>
    <submittedName>
        <fullName evidence="2">Uncharacterized protein</fullName>
    </submittedName>
</protein>
<dbReference type="AlphaFoldDB" id="A0A9D4YXW8"/>
<feature type="region of interest" description="Disordered" evidence="1">
    <location>
        <begin position="144"/>
        <end position="200"/>
    </location>
</feature>
<sequence length="226" mass="23536">MGDAARHRGTGSRAVPHRLNAEERKQYDLAKAKGVLTLAGSGYRRERKGSPAANIFRQWCDAKAQPCVLLAKGASAATGDTVLVDLSVLRLSDVRQYRERCRDIARQHGCSPQPDSAMQSPFTVILPAKLINAMLSSGGDGGGGISNLDGASDPFQASTSPASQSTSGGAGGDEDDSVAAQLAELRASQPIWQQPPLLEGYTTDRGAAKALAKALAEQLPGVGPDA</sequence>
<name>A0A9D4YXW8_CHLVU</name>
<evidence type="ECO:0000313" key="3">
    <source>
        <dbReference type="Proteomes" id="UP001055712"/>
    </source>
</evidence>
<dbReference type="Proteomes" id="UP001055712">
    <property type="component" value="Unassembled WGS sequence"/>
</dbReference>
<dbReference type="OrthoDB" id="514460at2759"/>
<accession>A0A9D4YXW8</accession>
<feature type="region of interest" description="Disordered" evidence="1">
    <location>
        <begin position="1"/>
        <end position="20"/>
    </location>
</feature>
<proteinExistence type="predicted"/>
<gene>
    <name evidence="2" type="ORF">D9Q98_004416</name>
</gene>
<organism evidence="2 3">
    <name type="scientific">Chlorella vulgaris</name>
    <name type="common">Green alga</name>
    <dbReference type="NCBI Taxonomy" id="3077"/>
    <lineage>
        <taxon>Eukaryota</taxon>
        <taxon>Viridiplantae</taxon>
        <taxon>Chlorophyta</taxon>
        <taxon>core chlorophytes</taxon>
        <taxon>Trebouxiophyceae</taxon>
        <taxon>Chlorellales</taxon>
        <taxon>Chlorellaceae</taxon>
        <taxon>Chlorella clade</taxon>
        <taxon>Chlorella</taxon>
    </lineage>
</organism>
<reference evidence="2" key="1">
    <citation type="journal article" date="2019" name="Plant J.">
        <title>Chlorella vulgaris genome assembly and annotation reveals the molecular basis for metabolic acclimation to high light conditions.</title>
        <authorList>
            <person name="Cecchin M."/>
            <person name="Marcolungo L."/>
            <person name="Rossato M."/>
            <person name="Girolomoni L."/>
            <person name="Cosentino E."/>
            <person name="Cuine S."/>
            <person name="Li-Beisson Y."/>
            <person name="Delledonne M."/>
            <person name="Ballottari M."/>
        </authorList>
    </citation>
    <scope>NUCLEOTIDE SEQUENCE</scope>
    <source>
        <strain evidence="2">211/11P</strain>
    </source>
</reference>
<dbReference type="EMBL" id="SIDB01000006">
    <property type="protein sequence ID" value="KAI3431359.1"/>
    <property type="molecule type" value="Genomic_DNA"/>
</dbReference>